<evidence type="ECO:0000256" key="1">
    <source>
        <dbReference type="SAM" id="Phobius"/>
    </source>
</evidence>
<proteinExistence type="predicted"/>
<sequence>MDKNYKTLLIAAVGTVLGIMMGQFFGEGMFWEKLAIGGVIGYIIGYILYKFIPEKD</sequence>
<keyword evidence="1" id="KW-0812">Transmembrane</keyword>
<evidence type="ECO:0000313" key="4">
    <source>
        <dbReference type="Proteomes" id="UP001526225"/>
    </source>
</evidence>
<dbReference type="InterPro" id="IPR020846">
    <property type="entry name" value="MFS_dom"/>
</dbReference>
<feature type="transmembrane region" description="Helical" evidence="1">
    <location>
        <begin position="7"/>
        <end position="25"/>
    </location>
</feature>
<keyword evidence="1" id="KW-0472">Membrane</keyword>
<feature type="transmembrane region" description="Helical" evidence="1">
    <location>
        <begin position="31"/>
        <end position="49"/>
    </location>
</feature>
<gene>
    <name evidence="3" type="ORF">OIT44_07280</name>
</gene>
<evidence type="ECO:0000313" key="3">
    <source>
        <dbReference type="EMBL" id="MCW0953851.1"/>
    </source>
</evidence>
<accession>A0ABT3E608</accession>
<keyword evidence="4" id="KW-1185">Reference proteome</keyword>
<reference evidence="3 4" key="1">
    <citation type="submission" date="2022-10" db="EMBL/GenBank/DDBJ databases">
        <title>Weissella fermenti sp. nov., isolated from fermented cabbage.</title>
        <authorList>
            <person name="Lee J.K."/>
            <person name="Baek J.H."/>
            <person name="Choi D.G."/>
            <person name="Kim J.M."/>
            <person name="Jeon C.O."/>
        </authorList>
    </citation>
    <scope>NUCLEOTIDE SEQUENCE [LARGE SCALE GENOMIC DNA]</scope>
    <source>
        <strain evidence="3 4">KACC 18534</strain>
    </source>
</reference>
<feature type="domain" description="Major facilitator superfamily (MFS) profile" evidence="2">
    <location>
        <begin position="1"/>
        <end position="56"/>
    </location>
</feature>
<dbReference type="RefSeq" id="WP_213408570.1">
    <property type="nucleotide sequence ID" value="NZ_CP074441.1"/>
</dbReference>
<dbReference type="EMBL" id="JAOZFE010000012">
    <property type="protein sequence ID" value="MCW0953851.1"/>
    <property type="molecule type" value="Genomic_DNA"/>
</dbReference>
<organism evidence="3 4">
    <name type="scientific">Weissella ceti</name>
    <dbReference type="NCBI Taxonomy" id="759620"/>
    <lineage>
        <taxon>Bacteria</taxon>
        <taxon>Bacillati</taxon>
        <taxon>Bacillota</taxon>
        <taxon>Bacilli</taxon>
        <taxon>Lactobacillales</taxon>
        <taxon>Lactobacillaceae</taxon>
        <taxon>Weissella</taxon>
    </lineage>
</organism>
<comment type="caution">
    <text evidence="3">The sequence shown here is derived from an EMBL/GenBank/DDBJ whole genome shotgun (WGS) entry which is preliminary data.</text>
</comment>
<dbReference type="PROSITE" id="PS50850">
    <property type="entry name" value="MFS"/>
    <property type="match status" value="1"/>
</dbReference>
<name>A0ABT3E608_9LACO</name>
<protein>
    <recommendedName>
        <fullName evidence="2">Major facilitator superfamily (MFS) profile domain-containing protein</fullName>
    </recommendedName>
</protein>
<dbReference type="Proteomes" id="UP001526225">
    <property type="component" value="Unassembled WGS sequence"/>
</dbReference>
<keyword evidence="1" id="KW-1133">Transmembrane helix</keyword>
<evidence type="ECO:0000259" key="2">
    <source>
        <dbReference type="PROSITE" id="PS50850"/>
    </source>
</evidence>